<gene>
    <name evidence="2" type="ORF">C666_07985</name>
</gene>
<comment type="caution">
    <text evidence="2">The sequence shown here is derived from an EMBL/GenBank/DDBJ whole genome shotgun (WGS) entry which is preliminary data.</text>
</comment>
<keyword evidence="1" id="KW-1133">Transmembrane helix</keyword>
<reference evidence="2 3" key="1">
    <citation type="submission" date="2012-09" db="EMBL/GenBank/DDBJ databases">
        <title>Draft Genome Sequences of 6 Strains from Genus Thauera.</title>
        <authorList>
            <person name="Liu B."/>
            <person name="Shapleigh J.P."/>
            <person name="Frostegard A.H."/>
        </authorList>
    </citation>
    <scope>NUCLEOTIDE SEQUENCE [LARGE SCALE GENOMIC DNA]</scope>
    <source>
        <strain evidence="3">47Lol / DSM 12138</strain>
    </source>
</reference>
<keyword evidence="1" id="KW-0472">Membrane</keyword>
<dbReference type="Proteomes" id="UP000013232">
    <property type="component" value="Unassembled WGS sequence"/>
</dbReference>
<dbReference type="RefSeq" id="WP_004336469.1">
    <property type="nucleotide sequence ID" value="NZ_AMXE01000022.1"/>
</dbReference>
<dbReference type="STRING" id="1123367.GCA_000621305_00730"/>
<feature type="transmembrane region" description="Helical" evidence="1">
    <location>
        <begin position="36"/>
        <end position="53"/>
    </location>
</feature>
<name>N6Y3H0_THAL4</name>
<accession>N6Y3H0</accession>
<evidence type="ECO:0000313" key="2">
    <source>
        <dbReference type="EMBL" id="ENO88751.1"/>
    </source>
</evidence>
<dbReference type="OrthoDB" id="7597062at2"/>
<keyword evidence="1" id="KW-0812">Transmembrane</keyword>
<dbReference type="AlphaFoldDB" id="N6Y3H0"/>
<dbReference type="EMBL" id="AMXE01000022">
    <property type="protein sequence ID" value="ENO88751.1"/>
    <property type="molecule type" value="Genomic_DNA"/>
</dbReference>
<proteinExistence type="predicted"/>
<protein>
    <submittedName>
        <fullName evidence="2">Uncharacterized protein</fullName>
    </submittedName>
</protein>
<keyword evidence="3" id="KW-1185">Reference proteome</keyword>
<dbReference type="eggNOG" id="ENOG5033AKU">
    <property type="taxonomic scope" value="Bacteria"/>
</dbReference>
<organism evidence="2 3">
    <name type="scientific">Thauera linaloolentis (strain DSM 12138 / JCM 21573 / CCUG 41526 / CIP 105981 / IAM 15112 / NBRC 102519 / 47Lol)</name>
    <dbReference type="NCBI Taxonomy" id="1123367"/>
    <lineage>
        <taxon>Bacteria</taxon>
        <taxon>Pseudomonadati</taxon>
        <taxon>Pseudomonadota</taxon>
        <taxon>Betaproteobacteria</taxon>
        <taxon>Rhodocyclales</taxon>
        <taxon>Zoogloeaceae</taxon>
        <taxon>Thauera</taxon>
    </lineage>
</organism>
<evidence type="ECO:0000256" key="1">
    <source>
        <dbReference type="SAM" id="Phobius"/>
    </source>
</evidence>
<sequence length="187" mass="19126">MALPVVAAVAAAVALSLAGLLIAWRAWRGGRTRGPAAAAALCAWAASTGLWILAFGAEIGIALALESGSLLAFVFLLTRIEHQPPRAARERPPAGAQPAFPPARRGIALAYTLLAGPLAFAAALSLGLLMALEAPFHEQTRLILGGLAVPSLWAGMIIAAVALRRPGATAMVFVLIIGTAMVAVLAR</sequence>
<feature type="transmembrane region" description="Helical" evidence="1">
    <location>
        <begin position="142"/>
        <end position="163"/>
    </location>
</feature>
<feature type="transmembrane region" description="Helical" evidence="1">
    <location>
        <begin position="6"/>
        <end position="24"/>
    </location>
</feature>
<feature type="transmembrane region" description="Helical" evidence="1">
    <location>
        <begin position="170"/>
        <end position="186"/>
    </location>
</feature>
<evidence type="ECO:0000313" key="3">
    <source>
        <dbReference type="Proteomes" id="UP000013232"/>
    </source>
</evidence>
<feature type="transmembrane region" description="Helical" evidence="1">
    <location>
        <begin position="108"/>
        <end position="130"/>
    </location>
</feature>